<dbReference type="Pfam" id="PF15011">
    <property type="entry name" value="CA109-like"/>
    <property type="match status" value="1"/>
</dbReference>
<dbReference type="PANTHER" id="PTHR37904:SF2">
    <property type="entry name" value="OS10G0566900 PROTEIN"/>
    <property type="match status" value="1"/>
</dbReference>
<sequence>MADALLGKYRSLYAKARVVLERWSAAQTRATNLVDSVASIYERLAHLSETSRYGPLADSFPDLPARTRDAQYAALDRVLAALEDELELFDDLANLLDKIQRDGSALVRALRPPPPFAGALRRAHQPSLAECALGLEDVWRAYHDEATLKRVVCDELVVDASVEDVKTMAKLFAAEANVDKEFIRMTLDRVPAQSTSAMNEGRRGGGGRGGAGGSPRTRGVG</sequence>
<name>C1MUJ7_MICPC</name>
<gene>
    <name evidence="2" type="ORF">MICPUCDRAFT_58834</name>
</gene>
<reference evidence="2 3" key="1">
    <citation type="journal article" date="2009" name="Science">
        <title>Green evolution and dynamic adaptations revealed by genomes of the marine picoeukaryotes Micromonas.</title>
        <authorList>
            <person name="Worden A.Z."/>
            <person name="Lee J.H."/>
            <person name="Mock T."/>
            <person name="Rouze P."/>
            <person name="Simmons M.P."/>
            <person name="Aerts A.L."/>
            <person name="Allen A.E."/>
            <person name="Cuvelier M.L."/>
            <person name="Derelle E."/>
            <person name="Everett M.V."/>
            <person name="Foulon E."/>
            <person name="Grimwood J."/>
            <person name="Gundlach H."/>
            <person name="Henrissat B."/>
            <person name="Napoli C."/>
            <person name="McDonald S.M."/>
            <person name="Parker M.S."/>
            <person name="Rombauts S."/>
            <person name="Salamov A."/>
            <person name="Von Dassow P."/>
            <person name="Badger J.H."/>
            <person name="Coutinho P.M."/>
            <person name="Demir E."/>
            <person name="Dubchak I."/>
            <person name="Gentemann C."/>
            <person name="Eikrem W."/>
            <person name="Gready J.E."/>
            <person name="John U."/>
            <person name="Lanier W."/>
            <person name="Lindquist E.A."/>
            <person name="Lucas S."/>
            <person name="Mayer K.F."/>
            <person name="Moreau H."/>
            <person name="Not F."/>
            <person name="Otillar R."/>
            <person name="Panaud O."/>
            <person name="Pangilinan J."/>
            <person name="Paulsen I."/>
            <person name="Piegu B."/>
            <person name="Poliakov A."/>
            <person name="Robbens S."/>
            <person name="Schmutz J."/>
            <person name="Toulza E."/>
            <person name="Wyss T."/>
            <person name="Zelensky A."/>
            <person name="Zhou K."/>
            <person name="Armbrust E.V."/>
            <person name="Bhattacharya D."/>
            <person name="Goodenough U.W."/>
            <person name="Van de Peer Y."/>
            <person name="Grigoriev I.V."/>
        </authorList>
    </citation>
    <scope>NUCLEOTIDE SEQUENCE [LARGE SCALE GENOMIC DNA]</scope>
    <source>
        <strain evidence="2 3">CCMP1545</strain>
    </source>
</reference>
<dbReference type="STRING" id="564608.C1MUJ7"/>
<dbReference type="GeneID" id="9684946"/>
<organism evidence="3">
    <name type="scientific">Micromonas pusilla (strain CCMP1545)</name>
    <name type="common">Picoplanktonic green alga</name>
    <dbReference type="NCBI Taxonomy" id="564608"/>
    <lineage>
        <taxon>Eukaryota</taxon>
        <taxon>Viridiplantae</taxon>
        <taxon>Chlorophyta</taxon>
        <taxon>Mamiellophyceae</taxon>
        <taxon>Mamiellales</taxon>
        <taxon>Mamiellaceae</taxon>
        <taxon>Micromonas</taxon>
    </lineage>
</organism>
<dbReference type="Proteomes" id="UP000001876">
    <property type="component" value="Unassembled WGS sequence"/>
</dbReference>
<proteinExistence type="predicted"/>
<dbReference type="eggNOG" id="KOG4197">
    <property type="taxonomic scope" value="Eukaryota"/>
</dbReference>
<dbReference type="AlphaFoldDB" id="C1MUJ7"/>
<evidence type="ECO:0000256" key="1">
    <source>
        <dbReference type="SAM" id="MobiDB-lite"/>
    </source>
</evidence>
<feature type="compositionally biased region" description="Gly residues" evidence="1">
    <location>
        <begin position="204"/>
        <end position="213"/>
    </location>
</feature>
<dbReference type="InterPro" id="IPR038985">
    <property type="entry name" value="OPRN-like"/>
</dbReference>
<keyword evidence="3" id="KW-1185">Reference proteome</keyword>
<feature type="region of interest" description="Disordered" evidence="1">
    <location>
        <begin position="193"/>
        <end position="221"/>
    </location>
</feature>
<dbReference type="OrthoDB" id="2018540at2759"/>
<dbReference type="PANTHER" id="PTHR37904">
    <property type="entry name" value="OS10G0566900 PROTEIN"/>
    <property type="match status" value="1"/>
</dbReference>
<protein>
    <submittedName>
        <fullName evidence="2">Predicted protein</fullName>
    </submittedName>
</protein>
<dbReference type="KEGG" id="mpp:MICPUCDRAFT_58834"/>
<dbReference type="EMBL" id="GG663740">
    <property type="protein sequence ID" value="EEH56638.1"/>
    <property type="molecule type" value="Genomic_DNA"/>
</dbReference>
<accession>C1MUJ7</accession>
<dbReference type="RefSeq" id="XP_003059506.1">
    <property type="nucleotide sequence ID" value="XM_003059460.1"/>
</dbReference>
<dbReference type="InterPro" id="IPR029159">
    <property type="entry name" value="CA109-like"/>
</dbReference>
<dbReference type="OMA" id="NDCLERW"/>
<evidence type="ECO:0000313" key="3">
    <source>
        <dbReference type="Proteomes" id="UP000001876"/>
    </source>
</evidence>
<evidence type="ECO:0000313" key="2">
    <source>
        <dbReference type="EMBL" id="EEH56638.1"/>
    </source>
</evidence>